<evidence type="ECO:0000313" key="2">
    <source>
        <dbReference type="EMBL" id="SPO62345.1"/>
    </source>
</evidence>
<name>A0AAQ1PB04_9PSED</name>
<proteinExistence type="predicted"/>
<sequence>MIYTSPQGHNKPGSSIGDKLRRPQQLHMGLAVEGSQCHVAAAELQLAERRVDDLPVQRERLAGGNTGNQVEQGGNGAARGEDGDVVTAAGGIENTLQAALHAGGERLPGLQAIVGMFAIVPALHHQCEQALELAAVLRAIAQDVQGVGLLRQQPGQQRTDHAIGIELIEGRIGLNSRHRAATGLQYFQRQARGILLAAQVACHAAVQPYPELGKVFTQSLALAHAHGREDIIVFGAEGGLAMSDKVEVAHERFRPVGGCCEVRMRHTGCQRKNIQAFEKVV</sequence>
<organism evidence="2 3">
    <name type="scientific">Pseudomonas inefficax</name>
    <dbReference type="NCBI Taxonomy" id="2078786"/>
    <lineage>
        <taxon>Bacteria</taxon>
        <taxon>Pseudomonadati</taxon>
        <taxon>Pseudomonadota</taxon>
        <taxon>Gammaproteobacteria</taxon>
        <taxon>Pseudomonadales</taxon>
        <taxon>Pseudomonadaceae</taxon>
        <taxon>Pseudomonas</taxon>
    </lineage>
</organism>
<reference evidence="2 3" key="1">
    <citation type="submission" date="2018-02" db="EMBL/GenBank/DDBJ databases">
        <authorList>
            <person name="Dubost A."/>
        </authorList>
    </citation>
    <scope>NUCLEOTIDE SEQUENCE [LARGE SCALE GENOMIC DNA]</scope>
    <source>
        <strain evidence="3">JV551A3</strain>
    </source>
</reference>
<gene>
    <name evidence="2" type="ORF">JV551A3_V1_1670090</name>
</gene>
<evidence type="ECO:0000313" key="3">
    <source>
        <dbReference type="Proteomes" id="UP000294335"/>
    </source>
</evidence>
<evidence type="ECO:0000256" key="1">
    <source>
        <dbReference type="SAM" id="MobiDB-lite"/>
    </source>
</evidence>
<dbReference type="AlphaFoldDB" id="A0AAQ1PB04"/>
<protein>
    <submittedName>
        <fullName evidence="2">Uncharacterized protein</fullName>
    </submittedName>
</protein>
<comment type="caution">
    <text evidence="2">The sequence shown here is derived from an EMBL/GenBank/DDBJ whole genome shotgun (WGS) entry which is preliminary data.</text>
</comment>
<keyword evidence="3" id="KW-1185">Reference proteome</keyword>
<dbReference type="Proteomes" id="UP000294335">
    <property type="component" value="Unassembled WGS sequence"/>
</dbReference>
<feature type="region of interest" description="Disordered" evidence="1">
    <location>
        <begin position="60"/>
        <end position="80"/>
    </location>
</feature>
<accession>A0AAQ1PB04</accession>
<dbReference type="EMBL" id="OPYN01000167">
    <property type="protein sequence ID" value="SPO62345.1"/>
    <property type="molecule type" value="Genomic_DNA"/>
</dbReference>